<proteinExistence type="predicted"/>
<gene>
    <name evidence="2" type="ORF">LCGC14_2307980</name>
</gene>
<comment type="caution">
    <text evidence="2">The sequence shown here is derived from an EMBL/GenBank/DDBJ whole genome shotgun (WGS) entry which is preliminary data.</text>
</comment>
<feature type="non-terminal residue" evidence="2">
    <location>
        <position position="122"/>
    </location>
</feature>
<sequence>MSDVQRLKGILEARAVAALRVLAFEVAHRMAELTPEDDGRAQAGWNISQGSPEFLDPGEGSYPLGTSDVDPRFKRQASQLTLEGGNVFITNGVPYIRKLEYGKSKAGRSGIARTQYFMRWTT</sequence>
<name>A0A0F9CLH4_9ZZZZ</name>
<evidence type="ECO:0000256" key="1">
    <source>
        <dbReference type="SAM" id="MobiDB-lite"/>
    </source>
</evidence>
<evidence type="ECO:0008006" key="3">
    <source>
        <dbReference type="Google" id="ProtNLM"/>
    </source>
</evidence>
<evidence type="ECO:0000313" key="2">
    <source>
        <dbReference type="EMBL" id="KKL50193.1"/>
    </source>
</evidence>
<dbReference type="EMBL" id="LAZR01032689">
    <property type="protein sequence ID" value="KKL50193.1"/>
    <property type="molecule type" value="Genomic_DNA"/>
</dbReference>
<protein>
    <recommendedName>
        <fullName evidence="3">HK97 gp10 family phage protein</fullName>
    </recommendedName>
</protein>
<feature type="region of interest" description="Disordered" evidence="1">
    <location>
        <begin position="35"/>
        <end position="69"/>
    </location>
</feature>
<dbReference type="AlphaFoldDB" id="A0A0F9CLH4"/>
<reference evidence="2" key="1">
    <citation type="journal article" date="2015" name="Nature">
        <title>Complex archaea that bridge the gap between prokaryotes and eukaryotes.</title>
        <authorList>
            <person name="Spang A."/>
            <person name="Saw J.H."/>
            <person name="Jorgensen S.L."/>
            <person name="Zaremba-Niedzwiedzka K."/>
            <person name="Martijn J."/>
            <person name="Lind A.E."/>
            <person name="van Eijk R."/>
            <person name="Schleper C."/>
            <person name="Guy L."/>
            <person name="Ettema T.J."/>
        </authorList>
    </citation>
    <scope>NUCLEOTIDE SEQUENCE</scope>
</reference>
<organism evidence="2">
    <name type="scientific">marine sediment metagenome</name>
    <dbReference type="NCBI Taxonomy" id="412755"/>
    <lineage>
        <taxon>unclassified sequences</taxon>
        <taxon>metagenomes</taxon>
        <taxon>ecological metagenomes</taxon>
    </lineage>
</organism>
<accession>A0A0F9CLH4</accession>